<dbReference type="AlphaFoldDB" id="A0A699XK40"/>
<name>A0A699XK40_TANCI</name>
<feature type="region of interest" description="Disordered" evidence="1">
    <location>
        <begin position="1"/>
        <end position="80"/>
    </location>
</feature>
<feature type="non-terminal residue" evidence="2">
    <location>
        <position position="80"/>
    </location>
</feature>
<feature type="non-terminal residue" evidence="2">
    <location>
        <position position="1"/>
    </location>
</feature>
<comment type="caution">
    <text evidence="2">The sequence shown here is derived from an EMBL/GenBank/DDBJ whole genome shotgun (WGS) entry which is preliminary data.</text>
</comment>
<organism evidence="2">
    <name type="scientific">Tanacetum cinerariifolium</name>
    <name type="common">Dalmatian daisy</name>
    <name type="synonym">Chrysanthemum cinerariifolium</name>
    <dbReference type="NCBI Taxonomy" id="118510"/>
    <lineage>
        <taxon>Eukaryota</taxon>
        <taxon>Viridiplantae</taxon>
        <taxon>Streptophyta</taxon>
        <taxon>Embryophyta</taxon>
        <taxon>Tracheophyta</taxon>
        <taxon>Spermatophyta</taxon>
        <taxon>Magnoliopsida</taxon>
        <taxon>eudicotyledons</taxon>
        <taxon>Gunneridae</taxon>
        <taxon>Pentapetalae</taxon>
        <taxon>asterids</taxon>
        <taxon>campanulids</taxon>
        <taxon>Asterales</taxon>
        <taxon>Asteraceae</taxon>
        <taxon>Asteroideae</taxon>
        <taxon>Anthemideae</taxon>
        <taxon>Anthemidinae</taxon>
        <taxon>Tanacetum</taxon>
    </lineage>
</organism>
<feature type="compositionally biased region" description="Basic and acidic residues" evidence="1">
    <location>
        <begin position="14"/>
        <end position="26"/>
    </location>
</feature>
<evidence type="ECO:0000256" key="1">
    <source>
        <dbReference type="SAM" id="MobiDB-lite"/>
    </source>
</evidence>
<sequence length="80" mass="8839">RPRRHADGTGAEGNLDRGPADQPARRERGRHLGRRQAAYGGTVRRRPGAALRQARQEGQAFERQAEGEGSGDAADRRRRP</sequence>
<evidence type="ECO:0000313" key="2">
    <source>
        <dbReference type="EMBL" id="GFD58388.1"/>
    </source>
</evidence>
<gene>
    <name evidence="2" type="ORF">Tci_930357</name>
</gene>
<accession>A0A699XK40</accession>
<reference evidence="2" key="1">
    <citation type="journal article" date="2019" name="Sci. Rep.">
        <title>Draft genome of Tanacetum cinerariifolium, the natural source of mosquito coil.</title>
        <authorList>
            <person name="Yamashiro T."/>
            <person name="Shiraishi A."/>
            <person name="Satake H."/>
            <person name="Nakayama K."/>
        </authorList>
    </citation>
    <scope>NUCLEOTIDE SEQUENCE</scope>
</reference>
<protein>
    <submittedName>
        <fullName evidence="2">Uncharacterized protein</fullName>
    </submittedName>
</protein>
<proteinExistence type="predicted"/>
<dbReference type="EMBL" id="BKCJ011852343">
    <property type="protein sequence ID" value="GFD58388.1"/>
    <property type="molecule type" value="Genomic_DNA"/>
</dbReference>